<feature type="domain" description="Tr-type G" evidence="12">
    <location>
        <begin position="219"/>
        <end position="390"/>
    </location>
</feature>
<evidence type="ECO:0000256" key="4">
    <source>
        <dbReference type="ARBA" id="ARBA00022741"/>
    </source>
</evidence>
<dbReference type="GeneID" id="62193485"/>
<keyword evidence="5" id="KW-0648">Protein biosynthesis</keyword>
<dbReference type="Proteomes" id="UP000662931">
    <property type="component" value="Chromosome 1"/>
</dbReference>
<dbReference type="HAMAP" id="MF_00100_B">
    <property type="entry name" value="IF_2_B"/>
    <property type="match status" value="1"/>
</dbReference>
<evidence type="ECO:0000256" key="11">
    <source>
        <dbReference type="SAM" id="MobiDB-lite"/>
    </source>
</evidence>
<dbReference type="Pfam" id="PF22042">
    <property type="entry name" value="EF-G_D2"/>
    <property type="match status" value="1"/>
</dbReference>
<proteinExistence type="inferred from homology"/>
<evidence type="ECO:0000259" key="12">
    <source>
        <dbReference type="PROSITE" id="PS51722"/>
    </source>
</evidence>
<dbReference type="PANTHER" id="PTHR43381:SF20">
    <property type="entry name" value="TRANSLATION INITIATION FACTOR IF-2, MITOCHONDRIAL"/>
    <property type="match status" value="1"/>
</dbReference>
<dbReference type="SUPFAM" id="SSF52156">
    <property type="entry name" value="Initiation factor IF2/eIF5b, domain 3"/>
    <property type="match status" value="1"/>
</dbReference>
<dbReference type="InterPro" id="IPR000795">
    <property type="entry name" value="T_Tr_GTP-bd_dom"/>
</dbReference>
<dbReference type="FunFam" id="2.40.30.10:FF:000008">
    <property type="entry name" value="Translation initiation factor IF-2"/>
    <property type="match status" value="1"/>
</dbReference>
<dbReference type="GO" id="GO:0005739">
    <property type="term" value="C:mitochondrion"/>
    <property type="evidence" value="ECO:0007669"/>
    <property type="project" value="UniProtKB-SubCell"/>
</dbReference>
<evidence type="ECO:0000256" key="10">
    <source>
        <dbReference type="ARBA" id="ARBA00044200"/>
    </source>
</evidence>
<dbReference type="OrthoDB" id="361630at2759"/>
<sequence length="758" mass="83874">MLARSSHPFDCNYSSVAAKRSRFGRQLGKNQDKAFEKHLSEGAVKVDLHPSLLDVDEKKKGVNKRKEKGPRTKSKTRKEIDKGVQDFKDHKDRSDSKDHHKDQKNHWDNKSHIRGENFAKVKSKPVKQKKKSSGKKVKLDIPSFLSVSNLATILRVRVPDLLGQLNELGFENMTNDYILDGDTAALIAEEYGFEVNQDDNLGADLFPSPDPKDISKLEPRSPVVTIMGHVDHGKTTILDYLRKSSIVKGEQGGITQHIGAFVVKTQSSERSITFLDTPGHAAFLKMRERGANMTDIVILVVAAEDSVMPQTVEAIKHTKSAGVPMIVAVNKCDKEDANPDKVVADLSRYGVDVEDYGGEVPVVKISAKTGLGMKDLEEAIVTVAELLELKAELDNIPVEGWILESQIKKGLGNCATFLVKKGELKKGMILVAGTTWCKVRVMNDENGEPLKIAGPSTPVEISGWKEVPEAGDLTIEAKDESFAKKVVGNRERRKQQMAEAEQVDEMNSRRVKQLKDAHRDEKIQEYQRDGFSLVEIKELDPDLFDAEVNKKKEVSFIIKADVSGSSEAVRQSIEGLGNEEVTAQVLYDEVGAPTESDIERAKSSNSQILVFNLKVPKDIASSASAAGVEIKEFGIIYHLIEDVVNTLTESLPPKFETKVTSKATIKKLFDINLKGKESMTIAGSRIIDGIFKKSAEVRLLRKGEEIYRGKVKQLKVEKDSVSEVKNGAECGIALEGDPELHEGDILETIKKISIKQHL</sequence>
<evidence type="ECO:0000256" key="8">
    <source>
        <dbReference type="ARBA" id="ARBA00023134"/>
    </source>
</evidence>
<evidence type="ECO:0000256" key="3">
    <source>
        <dbReference type="ARBA" id="ARBA00022540"/>
    </source>
</evidence>
<evidence type="ECO:0000256" key="2">
    <source>
        <dbReference type="ARBA" id="ARBA00007733"/>
    </source>
</evidence>
<dbReference type="InterPro" id="IPR027417">
    <property type="entry name" value="P-loop_NTPase"/>
</dbReference>
<dbReference type="SUPFAM" id="SSF52540">
    <property type="entry name" value="P-loop containing nucleoside triphosphate hydrolases"/>
    <property type="match status" value="1"/>
</dbReference>
<accession>A0A875RY05</accession>
<dbReference type="GO" id="GO:0003743">
    <property type="term" value="F:translation initiation factor activity"/>
    <property type="evidence" value="ECO:0007669"/>
    <property type="project" value="UniProtKB-KW"/>
</dbReference>
<dbReference type="Gene3D" id="3.40.50.10050">
    <property type="entry name" value="Translation initiation factor IF- 2, domain 3"/>
    <property type="match status" value="1"/>
</dbReference>
<dbReference type="FunFam" id="2.40.30.10:FF:000007">
    <property type="entry name" value="Translation initiation factor IF-2"/>
    <property type="match status" value="1"/>
</dbReference>
<dbReference type="InterPro" id="IPR023115">
    <property type="entry name" value="TIF_IF2_dom3"/>
</dbReference>
<dbReference type="InterPro" id="IPR000178">
    <property type="entry name" value="TF_IF2_bacterial-like"/>
</dbReference>
<dbReference type="InterPro" id="IPR005225">
    <property type="entry name" value="Small_GTP-bd"/>
</dbReference>
<dbReference type="GO" id="GO:0003924">
    <property type="term" value="F:GTPase activity"/>
    <property type="evidence" value="ECO:0007669"/>
    <property type="project" value="InterPro"/>
</dbReference>
<evidence type="ECO:0000256" key="5">
    <source>
        <dbReference type="ARBA" id="ARBA00022917"/>
    </source>
</evidence>
<keyword evidence="8" id="KW-0342">GTP-binding</keyword>
<evidence type="ECO:0000256" key="9">
    <source>
        <dbReference type="ARBA" id="ARBA00025162"/>
    </source>
</evidence>
<organism evidence="13 14">
    <name type="scientific">Eeniella nana</name>
    <name type="common">Yeast</name>
    <name type="synonym">Brettanomyces nanus</name>
    <dbReference type="NCBI Taxonomy" id="13502"/>
    <lineage>
        <taxon>Eukaryota</taxon>
        <taxon>Fungi</taxon>
        <taxon>Dikarya</taxon>
        <taxon>Ascomycota</taxon>
        <taxon>Saccharomycotina</taxon>
        <taxon>Pichiomycetes</taxon>
        <taxon>Pichiales</taxon>
        <taxon>Pichiaceae</taxon>
        <taxon>Brettanomyces</taxon>
    </lineage>
</organism>
<dbReference type="Pfam" id="PF11987">
    <property type="entry name" value="IF-2"/>
    <property type="match status" value="1"/>
</dbReference>
<dbReference type="Gene3D" id="3.40.50.300">
    <property type="entry name" value="P-loop containing nucleotide triphosphate hydrolases"/>
    <property type="match status" value="1"/>
</dbReference>
<dbReference type="PANTHER" id="PTHR43381">
    <property type="entry name" value="TRANSLATION INITIATION FACTOR IF-2-RELATED"/>
    <property type="match status" value="1"/>
</dbReference>
<evidence type="ECO:0000256" key="1">
    <source>
        <dbReference type="ARBA" id="ARBA00004173"/>
    </source>
</evidence>
<dbReference type="InterPro" id="IPR009000">
    <property type="entry name" value="Transl_B-barrel_sf"/>
</dbReference>
<dbReference type="CDD" id="cd03702">
    <property type="entry name" value="IF2_mtIF2_II"/>
    <property type="match status" value="1"/>
</dbReference>
<dbReference type="SUPFAM" id="SSF50447">
    <property type="entry name" value="Translation proteins"/>
    <property type="match status" value="2"/>
</dbReference>
<protein>
    <recommendedName>
        <fullName evidence="10">Translation initiation factor IF-2, mitochondrial</fullName>
    </recommendedName>
</protein>
<dbReference type="InterPro" id="IPR053905">
    <property type="entry name" value="EF-G-like_DII"/>
</dbReference>
<dbReference type="Gene3D" id="2.40.30.10">
    <property type="entry name" value="Translation factors"/>
    <property type="match status" value="2"/>
</dbReference>
<keyword evidence="6" id="KW-0809">Transit peptide</keyword>
<feature type="region of interest" description="Disordered" evidence="11">
    <location>
        <begin position="51"/>
        <end position="134"/>
    </location>
</feature>
<dbReference type="FunFam" id="3.40.50.300:FF:000019">
    <property type="entry name" value="Translation initiation factor IF-2"/>
    <property type="match status" value="1"/>
</dbReference>
<keyword evidence="4" id="KW-0547">Nucleotide-binding</keyword>
<dbReference type="CDD" id="cd01887">
    <property type="entry name" value="IF2_eIF5B"/>
    <property type="match status" value="1"/>
</dbReference>
<comment type="function">
    <text evidence="9">One of the essential components for the initiation of protein synthesis. Protects formylmethionyl-tRNA from spontaneous hydrolysis and promotes its binding to the 30S ribosomal subunits. Also involved in the hydrolysis of GTP during the formation of the 70S ribosomal complex.</text>
</comment>
<comment type="subcellular location">
    <subcellularLocation>
        <location evidence="1">Mitochondrion</location>
    </subcellularLocation>
</comment>
<dbReference type="InterPro" id="IPR036925">
    <property type="entry name" value="TIF_IF2_dom3_sf"/>
</dbReference>
<dbReference type="NCBIfam" id="TIGR00231">
    <property type="entry name" value="small_GTP"/>
    <property type="match status" value="1"/>
</dbReference>
<dbReference type="InterPro" id="IPR006847">
    <property type="entry name" value="IF2_N"/>
</dbReference>
<gene>
    <name evidence="13" type="ORF">FOA43_000084</name>
</gene>
<evidence type="ECO:0000256" key="6">
    <source>
        <dbReference type="ARBA" id="ARBA00022946"/>
    </source>
</evidence>
<dbReference type="KEGG" id="bnn:FOA43_000084"/>
<dbReference type="RefSeq" id="XP_038776347.1">
    <property type="nucleotide sequence ID" value="XM_038920419.1"/>
</dbReference>
<evidence type="ECO:0000313" key="13">
    <source>
        <dbReference type="EMBL" id="QPG72782.1"/>
    </source>
</evidence>
<feature type="compositionally biased region" description="Basic residues" evidence="11">
    <location>
        <begin position="121"/>
        <end position="134"/>
    </location>
</feature>
<dbReference type="FunFam" id="3.40.50.10050:FF:000001">
    <property type="entry name" value="Translation initiation factor IF-2"/>
    <property type="match status" value="1"/>
</dbReference>
<reference evidence="13" key="1">
    <citation type="submission" date="2020-10" db="EMBL/GenBank/DDBJ databases">
        <authorList>
            <person name="Roach M.J.R."/>
        </authorList>
    </citation>
    <scope>NUCLEOTIDE SEQUENCE</scope>
    <source>
        <strain evidence="13">CBS 1945</strain>
    </source>
</reference>
<dbReference type="AlphaFoldDB" id="A0A875RY05"/>
<feature type="compositionally biased region" description="Basic and acidic residues" evidence="11">
    <location>
        <begin position="77"/>
        <end position="119"/>
    </location>
</feature>
<dbReference type="InterPro" id="IPR044145">
    <property type="entry name" value="IF2_II"/>
</dbReference>
<name>A0A875RY05_EENNA</name>
<keyword evidence="3" id="KW-0396">Initiation factor</keyword>
<dbReference type="InterPro" id="IPR015760">
    <property type="entry name" value="TIF_IF2"/>
</dbReference>
<dbReference type="PROSITE" id="PS51722">
    <property type="entry name" value="G_TR_2"/>
    <property type="match status" value="1"/>
</dbReference>
<keyword evidence="14" id="KW-1185">Reference proteome</keyword>
<dbReference type="Pfam" id="PF00009">
    <property type="entry name" value="GTP_EFTU"/>
    <property type="match status" value="1"/>
</dbReference>
<evidence type="ECO:0000313" key="14">
    <source>
        <dbReference type="Proteomes" id="UP000662931"/>
    </source>
</evidence>
<feature type="compositionally biased region" description="Basic residues" evidence="11">
    <location>
        <begin position="61"/>
        <end position="76"/>
    </location>
</feature>
<dbReference type="GO" id="GO:0005525">
    <property type="term" value="F:GTP binding"/>
    <property type="evidence" value="ECO:0007669"/>
    <property type="project" value="UniProtKB-KW"/>
</dbReference>
<dbReference type="Pfam" id="PF04760">
    <property type="entry name" value="IF2_N"/>
    <property type="match status" value="1"/>
</dbReference>
<comment type="similarity">
    <text evidence="2">Belongs to the TRAFAC class translation factor GTPase superfamily. Classic translation factor GTPase family. IF-2 subfamily.</text>
</comment>
<keyword evidence="7" id="KW-0496">Mitochondrion</keyword>
<dbReference type="EMBL" id="CP064812">
    <property type="protein sequence ID" value="QPG72782.1"/>
    <property type="molecule type" value="Genomic_DNA"/>
</dbReference>
<evidence type="ECO:0000256" key="7">
    <source>
        <dbReference type="ARBA" id="ARBA00023128"/>
    </source>
</evidence>
<dbReference type="CDD" id="cd03692">
    <property type="entry name" value="mtIF2_IVc"/>
    <property type="match status" value="1"/>
</dbReference>